<reference evidence="1" key="1">
    <citation type="submission" date="2023-02" db="EMBL/GenBank/DDBJ databases">
        <title>Host association and intracellularity evolved multiple times independently in the Rickettsiales.</title>
        <authorList>
            <person name="Castelli M."/>
            <person name="Nardi T."/>
            <person name="Gammuto L."/>
            <person name="Bellinzona G."/>
            <person name="Sabaneyeva E."/>
            <person name="Potekhin A."/>
            <person name="Serra V."/>
            <person name="Petroni G."/>
            <person name="Sassera D."/>
        </authorList>
    </citation>
    <scope>NUCLEOTIDE SEQUENCE</scope>
    <source>
        <strain evidence="1">USBL-36I1</strain>
    </source>
</reference>
<name>A0AAE5AHV8_9RICK</name>
<evidence type="ECO:0000313" key="2">
    <source>
        <dbReference type="Proteomes" id="UP001289135"/>
    </source>
</evidence>
<comment type="caution">
    <text evidence="1">The sequence shown here is derived from an EMBL/GenBank/DDBJ whole genome shotgun (WGS) entry which is preliminary data.</text>
</comment>
<dbReference type="EMBL" id="JARGYU010000002">
    <property type="protein sequence ID" value="MDZ5761239.1"/>
    <property type="molecule type" value="Genomic_DNA"/>
</dbReference>
<protein>
    <submittedName>
        <fullName evidence="1">Uncharacterized protein</fullName>
    </submittedName>
</protein>
<accession>A0AAE5AHV8</accession>
<evidence type="ECO:0000313" key="1">
    <source>
        <dbReference type="EMBL" id="MDZ5761239.1"/>
    </source>
</evidence>
<proteinExistence type="predicted"/>
<sequence>MNGTPGSNILSGIGGNFCGTETLGQSGKKSQDLTAPFNIDKIFDSAQQAGNAFGLPKLESIGISEQIKPPTTPINLDIKQNTIFGKAK</sequence>
<dbReference type="Proteomes" id="UP001289135">
    <property type="component" value="Unassembled WGS sequence"/>
</dbReference>
<organism evidence="1 2">
    <name type="scientific">Lyticum sinuosum</name>
    <dbReference type="NCBI Taxonomy" id="1332059"/>
    <lineage>
        <taxon>Bacteria</taxon>
        <taxon>Pseudomonadati</taxon>
        <taxon>Pseudomonadota</taxon>
        <taxon>Alphaproteobacteria</taxon>
        <taxon>Rickettsiales</taxon>
        <taxon>Lyticum</taxon>
    </lineage>
</organism>
<gene>
    <name evidence="1" type="ORF">Lyticum_00408</name>
</gene>
<dbReference type="AlphaFoldDB" id="A0AAE5AHV8"/>
<keyword evidence="2" id="KW-1185">Reference proteome</keyword>
<dbReference type="RefSeq" id="WP_322498668.1">
    <property type="nucleotide sequence ID" value="NZ_JARGYU010000002.1"/>
</dbReference>